<comment type="caution">
    <text evidence="2">The sequence shown here is derived from an EMBL/GenBank/DDBJ whole genome shotgun (WGS) entry which is preliminary data.</text>
</comment>
<evidence type="ECO:0000256" key="1">
    <source>
        <dbReference type="SAM" id="MobiDB-lite"/>
    </source>
</evidence>
<dbReference type="EMBL" id="BGPR01000181">
    <property type="protein sequence ID" value="GBM02526.1"/>
    <property type="molecule type" value="Genomic_DNA"/>
</dbReference>
<evidence type="ECO:0008006" key="4">
    <source>
        <dbReference type="Google" id="ProtNLM"/>
    </source>
</evidence>
<name>A0A4Y2CF84_ARAVE</name>
<protein>
    <recommendedName>
        <fullName evidence="4">Mos1 transposase HTH domain-containing protein</fullName>
    </recommendedName>
</protein>
<accession>A0A4Y2CF84</accession>
<proteinExistence type="predicted"/>
<keyword evidence="3" id="KW-1185">Reference proteome</keyword>
<dbReference type="Proteomes" id="UP000499080">
    <property type="component" value="Unassembled WGS sequence"/>
</dbReference>
<sequence length="132" mass="14571">MCSSEIRPSPSTSYEPARSNLAIEAYSNAVPKRLTTASQRASTVAEAGVWRRYVTLKTAYAWFQKFSEGRERVNSSAWFCAAVILDKFILVCMLPLGSAWRDKWSESFENSSGNGQRASTGLLKSGASEDTM</sequence>
<dbReference type="AlphaFoldDB" id="A0A4Y2CF84"/>
<evidence type="ECO:0000313" key="2">
    <source>
        <dbReference type="EMBL" id="GBM02526.1"/>
    </source>
</evidence>
<feature type="region of interest" description="Disordered" evidence="1">
    <location>
        <begin position="106"/>
        <end position="132"/>
    </location>
</feature>
<feature type="compositionally biased region" description="Polar residues" evidence="1">
    <location>
        <begin position="107"/>
        <end position="119"/>
    </location>
</feature>
<reference evidence="2 3" key="1">
    <citation type="journal article" date="2019" name="Sci. Rep.">
        <title>Orb-weaving spider Araneus ventricosus genome elucidates the spidroin gene catalogue.</title>
        <authorList>
            <person name="Kono N."/>
            <person name="Nakamura H."/>
            <person name="Ohtoshi R."/>
            <person name="Moran D.A.P."/>
            <person name="Shinohara A."/>
            <person name="Yoshida Y."/>
            <person name="Fujiwara M."/>
            <person name="Mori M."/>
            <person name="Tomita M."/>
            <person name="Arakawa K."/>
        </authorList>
    </citation>
    <scope>NUCLEOTIDE SEQUENCE [LARGE SCALE GENOMIC DNA]</scope>
</reference>
<evidence type="ECO:0000313" key="3">
    <source>
        <dbReference type="Proteomes" id="UP000499080"/>
    </source>
</evidence>
<organism evidence="2 3">
    <name type="scientific">Araneus ventricosus</name>
    <name type="common">Orbweaver spider</name>
    <name type="synonym">Epeira ventricosa</name>
    <dbReference type="NCBI Taxonomy" id="182803"/>
    <lineage>
        <taxon>Eukaryota</taxon>
        <taxon>Metazoa</taxon>
        <taxon>Ecdysozoa</taxon>
        <taxon>Arthropoda</taxon>
        <taxon>Chelicerata</taxon>
        <taxon>Arachnida</taxon>
        <taxon>Araneae</taxon>
        <taxon>Araneomorphae</taxon>
        <taxon>Entelegynae</taxon>
        <taxon>Araneoidea</taxon>
        <taxon>Araneidae</taxon>
        <taxon>Araneus</taxon>
    </lineage>
</organism>
<gene>
    <name evidence="2" type="ORF">AVEN_178465_1</name>
</gene>